<evidence type="ECO:0000313" key="1">
    <source>
        <dbReference type="EMBL" id="KNC86948.1"/>
    </source>
</evidence>
<protein>
    <submittedName>
        <fullName evidence="1">Uncharacterized protein</fullName>
    </submittedName>
</protein>
<name>A0A0L0GF73_9EUKA</name>
<evidence type="ECO:0000313" key="2">
    <source>
        <dbReference type="Proteomes" id="UP000054560"/>
    </source>
</evidence>
<dbReference type="GeneID" id="25901403"/>
<proteinExistence type="predicted"/>
<reference evidence="1 2" key="1">
    <citation type="submission" date="2011-02" db="EMBL/GenBank/DDBJ databases">
        <title>The Genome Sequence of Sphaeroforma arctica JP610.</title>
        <authorList>
            <consortium name="The Broad Institute Genome Sequencing Platform"/>
            <person name="Russ C."/>
            <person name="Cuomo C."/>
            <person name="Young S.K."/>
            <person name="Zeng Q."/>
            <person name="Gargeya S."/>
            <person name="Alvarado L."/>
            <person name="Berlin A."/>
            <person name="Chapman S.B."/>
            <person name="Chen Z."/>
            <person name="Freedman E."/>
            <person name="Gellesch M."/>
            <person name="Goldberg J."/>
            <person name="Griggs A."/>
            <person name="Gujja S."/>
            <person name="Heilman E."/>
            <person name="Heiman D."/>
            <person name="Howarth C."/>
            <person name="Mehta T."/>
            <person name="Neiman D."/>
            <person name="Pearson M."/>
            <person name="Roberts A."/>
            <person name="Saif S."/>
            <person name="Shea T."/>
            <person name="Shenoy N."/>
            <person name="Sisk P."/>
            <person name="Stolte C."/>
            <person name="Sykes S."/>
            <person name="White J."/>
            <person name="Yandava C."/>
            <person name="Burger G."/>
            <person name="Gray M.W."/>
            <person name="Holland P.W.H."/>
            <person name="King N."/>
            <person name="Lang F.B.F."/>
            <person name="Roger A.J."/>
            <person name="Ruiz-Trillo I."/>
            <person name="Haas B."/>
            <person name="Nusbaum C."/>
            <person name="Birren B."/>
        </authorList>
    </citation>
    <scope>NUCLEOTIDE SEQUENCE [LARGE SCALE GENOMIC DNA]</scope>
    <source>
        <strain evidence="1 2">JP610</strain>
    </source>
</reference>
<accession>A0A0L0GF73</accession>
<dbReference type="EMBL" id="KQ241628">
    <property type="protein sequence ID" value="KNC86948.1"/>
    <property type="molecule type" value="Genomic_DNA"/>
</dbReference>
<dbReference type="Proteomes" id="UP000054560">
    <property type="component" value="Unassembled WGS sequence"/>
</dbReference>
<keyword evidence="2" id="KW-1185">Reference proteome</keyword>
<dbReference type="RefSeq" id="XP_014160850.1">
    <property type="nucleotide sequence ID" value="XM_014305375.1"/>
</dbReference>
<organism evidence="1 2">
    <name type="scientific">Sphaeroforma arctica JP610</name>
    <dbReference type="NCBI Taxonomy" id="667725"/>
    <lineage>
        <taxon>Eukaryota</taxon>
        <taxon>Ichthyosporea</taxon>
        <taxon>Ichthyophonida</taxon>
        <taxon>Sphaeroforma</taxon>
    </lineage>
</organism>
<gene>
    <name evidence="1" type="ORF">SARC_00899</name>
</gene>
<sequence>MPTDGDRDVLIIVESNHASVVAVQPNCNSQDCLGGARACVVNQNYAISNTQNPHAASWAPDGSVLVVACSRQVQIFVCLRQHLAKVGYREQLSEVAFQRESTILADADKVTDTKHEVAVRMAETKCADTTTQAAEDKFAAVDSGIKSQRPSIDEKVGNRLKPSRAESDADDAFVLMLSIPLYYIPKDVSVAICDVGCSISCASQDADSRDGAAKIPPSFTYKGELGTKNSSPYASSGNQDGSTVVWYSIAVAGPDGVELHTVALQQPESFDDLKDIRSHTQEEAQPAGGSLLAPLASYVIVETSGIASTIVSQIPHHAHTQTPDPQLLHESLAVAHVSHSNSGKQLAVGAYDGHLDDTLPDCAIHICRLDNENGKPPGSKVVAMQSDQVRIGPIAATTNNNMPGGLLVWRGDIGDYSICVSQATLEFVGILEYRIRTDTCRFRRSTWDLAVKGLCAGVEMCGVISKRTTHHNIYSSHNVIYCLTRGGHLLCLPDSVCSNSAETVKCQPSDWETVPFRVGPTSNFETNVMQSVEMSTAILASITRPKMIFILHDSKYGTIYVDNHGILHCEVACICACYLNDSLEREYSRMQATGNERLSRKTIQACNLLTNAHTRLSNSAAHELRSFELYDLPFIFPKTSGSTPKETASMDESYITITIHRTVYVLPREHHGVPSCTGAGAHSCKDTQTKATSKLGVAVVFAAKVSAVRILRTTLYALLIGIDVQGNVRIQDITDYVNLRSEIEKTAAPSHTEVTDLENSTLTAFDIIYNTESATAVCEGWGATVEQYSERHCGSIVSCATTKRKASRGEPYLEKDSILRTAKALGRSTDIYTDQQANGQEHVNEYETTDRLITCESIVAVLSTGHGVTIWHVQLQLPGVGIAYTEAHSVQPRVNPHNKRPTAPNDTRMNEIVSPAESASKELPIFNITLDPGTLYTCCGVHNAPNGTIETVLITEITSASALEQNSCGVFPGVSSGWG</sequence>
<dbReference type="AlphaFoldDB" id="A0A0L0GF73"/>